<dbReference type="PANTHER" id="PTHR22935:SF95">
    <property type="entry name" value="BETA-LACTAMASE-LIKE 1-RELATED"/>
    <property type="match status" value="1"/>
</dbReference>
<proteinExistence type="inferred from homology"/>
<organism evidence="4 5">
    <name type="scientific">Enterobacter cloacae S611</name>
    <dbReference type="NCBI Taxonomy" id="1399146"/>
    <lineage>
        <taxon>Bacteria</taxon>
        <taxon>Pseudomonadati</taxon>
        <taxon>Pseudomonadota</taxon>
        <taxon>Gammaproteobacteria</taxon>
        <taxon>Enterobacterales</taxon>
        <taxon>Enterobacteriaceae</taxon>
        <taxon>Enterobacter</taxon>
        <taxon>Enterobacter cloacae complex</taxon>
    </lineage>
</organism>
<comment type="caution">
    <text evidence="4">The sequence shown here is derived from an EMBL/GenBank/DDBJ whole genome shotgun (WGS) entry which is preliminary data.</text>
</comment>
<evidence type="ECO:0000313" key="5">
    <source>
        <dbReference type="Proteomes" id="UP000017834"/>
    </source>
</evidence>
<dbReference type="SUPFAM" id="SSF56601">
    <property type="entry name" value="beta-lactamase/transpeptidase-like"/>
    <property type="match status" value="1"/>
</dbReference>
<keyword evidence="2" id="KW-0732">Signal</keyword>
<dbReference type="EMBL" id="AXOM01000014">
    <property type="protein sequence ID" value="ESS59502.1"/>
    <property type="molecule type" value="Genomic_DNA"/>
</dbReference>
<gene>
    <name evidence="4" type="ORF">EDP2_3945</name>
</gene>
<keyword evidence="5" id="KW-1185">Reference proteome</keyword>
<dbReference type="InterPro" id="IPR051478">
    <property type="entry name" value="Beta-lactamase-like_AB/R"/>
</dbReference>
<evidence type="ECO:0000256" key="1">
    <source>
        <dbReference type="ARBA" id="ARBA00038473"/>
    </source>
</evidence>
<dbReference type="InterPro" id="IPR001466">
    <property type="entry name" value="Beta-lactam-related"/>
</dbReference>
<evidence type="ECO:0000259" key="3">
    <source>
        <dbReference type="Pfam" id="PF00144"/>
    </source>
</evidence>
<dbReference type="Gene3D" id="3.40.710.10">
    <property type="entry name" value="DD-peptidase/beta-lactamase superfamily"/>
    <property type="match status" value="1"/>
</dbReference>
<dbReference type="Pfam" id="PF00144">
    <property type="entry name" value="Beta-lactamase"/>
    <property type="match status" value="1"/>
</dbReference>
<name>A0ABN0QAY1_ENTCL</name>
<comment type="similarity">
    <text evidence="1">Belongs to the beta-lactamase family.</text>
</comment>
<feature type="signal peptide" evidence="2">
    <location>
        <begin position="1"/>
        <end position="21"/>
    </location>
</feature>
<feature type="domain" description="Beta-lactamase-related" evidence="3">
    <location>
        <begin position="47"/>
        <end position="358"/>
    </location>
</feature>
<dbReference type="PANTHER" id="PTHR22935">
    <property type="entry name" value="PENICILLIN-BINDING PROTEIN"/>
    <property type="match status" value="1"/>
</dbReference>
<accession>A0ABN0QAY1</accession>
<evidence type="ECO:0000313" key="4">
    <source>
        <dbReference type="EMBL" id="ESS59502.1"/>
    </source>
</evidence>
<feature type="chain" id="PRO_5047276751" evidence="2">
    <location>
        <begin position="22"/>
        <end position="385"/>
    </location>
</feature>
<reference evidence="4 5" key="1">
    <citation type="journal article" date="2014" name="Genome Announc.">
        <title>Draft Genome Sequence of Enterobacter cloacae Strain S611.</title>
        <authorList>
            <person name="Wang D."/>
            <person name="Han C.S."/>
            <person name="Dichosa A.E."/>
            <person name="Gleasner C.D."/>
            <person name="Johnson S.L."/>
            <person name="Daligault H.E."/>
            <person name="Davenport K.W."/>
            <person name="Li P.E."/>
            <person name="Pierson E.A."/>
            <person name="Pierson L.S.III."/>
        </authorList>
    </citation>
    <scope>NUCLEOTIDE SEQUENCE [LARGE SCALE GENOMIC DNA]</scope>
    <source>
        <strain evidence="4 5">S611</strain>
    </source>
</reference>
<evidence type="ECO:0000256" key="2">
    <source>
        <dbReference type="SAM" id="SignalP"/>
    </source>
</evidence>
<dbReference type="NCBIfam" id="NF007943">
    <property type="entry name" value="PRK10662.1"/>
    <property type="match status" value="1"/>
</dbReference>
<dbReference type="InterPro" id="IPR012338">
    <property type="entry name" value="Beta-lactam/transpept-like"/>
</dbReference>
<dbReference type="Proteomes" id="UP000017834">
    <property type="component" value="Unassembled WGS sequence"/>
</dbReference>
<protein>
    <submittedName>
        <fullName evidence="4">Beta-lactamase family protein</fullName>
    </submittedName>
</protein>
<sequence>MKRCLLLSAMLCALGLTSVRAAQQSPDPVFASEIVDRYANHIFYGSGATGMAMVVIDGNQRVFRSFGETRPGNNVRPQLDSVVRIASLSKLMTSEMLVKLLDQGRVRLDDPLSKYAPPGARVPTYQGAPITLVNLATHTSALPREQPGGAAVRPVFVWPTREQRWNWLATAKLKTAPGTQAAYSNLAFDLLADALARAAGKPYPQLFEEQITRPLGMKDTTFTPSPDQCKRLMVAEKGASPCNNTLAAIGSGGVYSTPGDMMRWMQQFLSSDFYHRDTQADRMQTLIYPRERLTKVVGMDVPGKADALGLGWVYMAPKEGHPGIIQKTGGGGGFITYMAMVPQHNVGVFVVITRSPLTKFTNMSDGVNDLVSELSNNKPVAIPAS</sequence>